<evidence type="ECO:0000313" key="1">
    <source>
        <dbReference type="EMBL" id="TVU40736.1"/>
    </source>
</evidence>
<accession>A0A5J9VYR1</accession>
<dbReference type="EMBL" id="RWGY01000007">
    <property type="protein sequence ID" value="TVU40736.1"/>
    <property type="molecule type" value="Genomic_DNA"/>
</dbReference>
<organism evidence="1 2">
    <name type="scientific">Eragrostis curvula</name>
    <name type="common">weeping love grass</name>
    <dbReference type="NCBI Taxonomy" id="38414"/>
    <lineage>
        <taxon>Eukaryota</taxon>
        <taxon>Viridiplantae</taxon>
        <taxon>Streptophyta</taxon>
        <taxon>Embryophyta</taxon>
        <taxon>Tracheophyta</taxon>
        <taxon>Spermatophyta</taxon>
        <taxon>Magnoliopsida</taxon>
        <taxon>Liliopsida</taxon>
        <taxon>Poales</taxon>
        <taxon>Poaceae</taxon>
        <taxon>PACMAD clade</taxon>
        <taxon>Chloridoideae</taxon>
        <taxon>Eragrostideae</taxon>
        <taxon>Eragrostidinae</taxon>
        <taxon>Eragrostis</taxon>
    </lineage>
</organism>
<evidence type="ECO:0000313" key="2">
    <source>
        <dbReference type="Proteomes" id="UP000324897"/>
    </source>
</evidence>
<protein>
    <recommendedName>
        <fullName evidence="3">F-box associated domain-containing protein</fullName>
    </recommendedName>
</protein>
<sequence length="144" mass="16176">MKTNGNFPKHPYLLECIAITTDDGGLGFVGVKDHILFLWPWYAGPDGIAGWVQHRSFELSTLLPTSLWYNTISFAEGTDTIVMSTSASVFAIKLKSGHVRNLCVTGSYYSIVPYMSFYVPDNLKHDTEDEHSICQRDTTSYQDN</sequence>
<evidence type="ECO:0008006" key="3">
    <source>
        <dbReference type="Google" id="ProtNLM"/>
    </source>
</evidence>
<dbReference type="Gramene" id="TVU40736">
    <property type="protein sequence ID" value="TVU40736"/>
    <property type="gene ID" value="EJB05_14209"/>
</dbReference>
<feature type="non-terminal residue" evidence="1">
    <location>
        <position position="1"/>
    </location>
</feature>
<keyword evidence="2" id="KW-1185">Reference proteome</keyword>
<dbReference type="Proteomes" id="UP000324897">
    <property type="component" value="Chromosome 4"/>
</dbReference>
<gene>
    <name evidence="1" type="ORF">EJB05_14209</name>
</gene>
<name>A0A5J9VYR1_9POAL</name>
<dbReference type="PANTHER" id="PTHR33186:SF15">
    <property type="entry name" value="OS06G0249850 PROTEIN"/>
    <property type="match status" value="1"/>
</dbReference>
<dbReference type="AlphaFoldDB" id="A0A5J9VYR1"/>
<dbReference type="PANTHER" id="PTHR33186">
    <property type="entry name" value="OS10G0136150 PROTEIN-RELATED"/>
    <property type="match status" value="1"/>
</dbReference>
<proteinExistence type="predicted"/>
<reference evidence="1 2" key="1">
    <citation type="journal article" date="2019" name="Sci. Rep.">
        <title>A high-quality genome of Eragrostis curvula grass provides insights into Poaceae evolution and supports new strategies to enhance forage quality.</title>
        <authorList>
            <person name="Carballo J."/>
            <person name="Santos B.A.C.M."/>
            <person name="Zappacosta D."/>
            <person name="Garbus I."/>
            <person name="Selva J.P."/>
            <person name="Gallo C.A."/>
            <person name="Diaz A."/>
            <person name="Albertini E."/>
            <person name="Caccamo M."/>
            <person name="Echenique V."/>
        </authorList>
    </citation>
    <scope>NUCLEOTIDE SEQUENCE [LARGE SCALE GENOMIC DNA]</scope>
    <source>
        <strain evidence="2">cv. Victoria</strain>
        <tissue evidence="1">Leaf</tissue>
    </source>
</reference>
<comment type="caution">
    <text evidence="1">The sequence shown here is derived from an EMBL/GenBank/DDBJ whole genome shotgun (WGS) entry which is preliminary data.</text>
</comment>